<dbReference type="SUPFAM" id="SSF48403">
    <property type="entry name" value="Ankyrin repeat"/>
    <property type="match status" value="1"/>
</dbReference>
<keyword evidence="1" id="KW-0677">Repeat</keyword>
<dbReference type="PANTHER" id="PTHR24186:SF38">
    <property type="entry name" value="ANKYRIN REPEAT FAMILY PROTEIN"/>
    <property type="match status" value="1"/>
</dbReference>
<sequence>MDDMMNQSRPDEVDGASGSRAASNVGDVAAQPGQQPQQQQQQSSNLFSQQPNLDFLAQQALFLNMTPEQQQMLIFQQQLLLLQHMTQQQSQQLPTDHHHHPAAQLNNSNGDPSSSSSSQQQQFSPLQISMFQNPLQMQQYYNIGSTQAYHHPYHSASMASSLPAQVVAAMGSMSSPLMNGGLPASTSSSLLSPTTTHHHPSSYPLNPLARINLQNNPSSTHSSNPLPTSHNHHNDLSEADQALRSNIRQYFLSIGLHVSQSAIEEIVRTDESNFGRSNVDSDDEDEDDDPNSATPSRKLIRLVEDHHWVAALERISTHPRETSAVGIQGRTPLHVACDHDAPAALVQALLAAWPEGAERVGTSYMNPLHITCSSAHASIDVVRVLLTGCRDPLRITGAKDVDGDTPLHAACRCGAPMDVLITLLQANPVTVLWRDYEGLNPLMRLWVRYYVIVGEQIISNLKQPSDLTPDLVEAWERTVLLLQVMNAMDGNTQQRPLLAPFHAVHASSYVNCPRCVVRMAMVLFPEQLLMRDEGGFLPIHIAAAAPVYAVHDLRGEGFSMEDAILDEETGMPIIRKLKETKYTEPSVIDILLSGEASAARERDPNGQLPLHIAIMRGKTLDEGVKALADAYPEALTMPDKHTNLYPFMLAASVGRGRGDCSTIYEMVRAAPDLVKMALDGARDHSSSSVSSSGERIDHHRSSRSSNERSDFLEKSSDCDSPCLDQKPRAKESKEDL</sequence>
<organism evidence="4">
    <name type="scientific">Skeletonema marinoi</name>
    <dbReference type="NCBI Taxonomy" id="267567"/>
    <lineage>
        <taxon>Eukaryota</taxon>
        <taxon>Sar</taxon>
        <taxon>Stramenopiles</taxon>
        <taxon>Ochrophyta</taxon>
        <taxon>Bacillariophyta</taxon>
        <taxon>Coscinodiscophyceae</taxon>
        <taxon>Thalassiosirophycidae</taxon>
        <taxon>Thalassiosirales</taxon>
        <taxon>Skeletonemataceae</taxon>
        <taxon>Skeletonema</taxon>
        <taxon>Skeletonema marinoi-dohrnii complex</taxon>
    </lineage>
</organism>
<feature type="compositionally biased region" description="Basic and acidic residues" evidence="3">
    <location>
        <begin position="725"/>
        <end position="736"/>
    </location>
</feature>
<feature type="compositionally biased region" description="Polar residues" evidence="3">
    <location>
        <begin position="212"/>
        <end position="229"/>
    </location>
</feature>
<proteinExistence type="predicted"/>
<dbReference type="AlphaFoldDB" id="A0A7S2KTE3"/>
<accession>A0A7S2KTE3</accession>
<evidence type="ECO:0000256" key="3">
    <source>
        <dbReference type="SAM" id="MobiDB-lite"/>
    </source>
</evidence>
<feature type="compositionally biased region" description="Basic and acidic residues" evidence="3">
    <location>
        <begin position="694"/>
        <end position="717"/>
    </location>
</feature>
<gene>
    <name evidence="4" type="ORF">SMAR0320_LOCUS5310</name>
</gene>
<evidence type="ECO:0000256" key="2">
    <source>
        <dbReference type="ARBA" id="ARBA00023043"/>
    </source>
</evidence>
<dbReference type="InterPro" id="IPR036770">
    <property type="entry name" value="Ankyrin_rpt-contain_sf"/>
</dbReference>
<evidence type="ECO:0000256" key="1">
    <source>
        <dbReference type="ARBA" id="ARBA00022737"/>
    </source>
</evidence>
<feature type="compositionally biased region" description="Low complexity" evidence="3">
    <location>
        <begin position="31"/>
        <end position="46"/>
    </location>
</feature>
<keyword evidence="2" id="KW-0040">ANK repeat</keyword>
<dbReference type="GO" id="GO:0005886">
    <property type="term" value="C:plasma membrane"/>
    <property type="evidence" value="ECO:0007669"/>
    <property type="project" value="TreeGrafter"/>
</dbReference>
<feature type="region of interest" description="Disordered" evidence="3">
    <location>
        <begin position="1"/>
        <end position="46"/>
    </location>
</feature>
<feature type="compositionally biased region" description="Low complexity" evidence="3">
    <location>
        <begin position="113"/>
        <end position="123"/>
    </location>
</feature>
<feature type="region of interest" description="Disordered" evidence="3">
    <location>
        <begin position="90"/>
        <end position="123"/>
    </location>
</feature>
<protein>
    <submittedName>
        <fullName evidence="4">Uncharacterized protein</fullName>
    </submittedName>
</protein>
<dbReference type="InterPro" id="IPR002110">
    <property type="entry name" value="Ankyrin_rpt"/>
</dbReference>
<dbReference type="EMBL" id="HBGZ01007456">
    <property type="protein sequence ID" value="CAD9586351.1"/>
    <property type="molecule type" value="Transcribed_RNA"/>
</dbReference>
<feature type="region of interest" description="Disordered" evidence="3">
    <location>
        <begin position="273"/>
        <end position="296"/>
    </location>
</feature>
<feature type="compositionally biased region" description="Low complexity" evidence="3">
    <location>
        <begin position="182"/>
        <end position="205"/>
    </location>
</feature>
<feature type="compositionally biased region" description="Acidic residues" evidence="3">
    <location>
        <begin position="280"/>
        <end position="290"/>
    </location>
</feature>
<dbReference type="SMART" id="SM00248">
    <property type="entry name" value="ANK"/>
    <property type="match status" value="5"/>
</dbReference>
<dbReference type="Gene3D" id="1.25.40.20">
    <property type="entry name" value="Ankyrin repeat-containing domain"/>
    <property type="match status" value="1"/>
</dbReference>
<reference evidence="4" key="1">
    <citation type="submission" date="2021-01" db="EMBL/GenBank/DDBJ databases">
        <authorList>
            <person name="Corre E."/>
            <person name="Pelletier E."/>
            <person name="Niang G."/>
            <person name="Scheremetjew M."/>
            <person name="Finn R."/>
            <person name="Kale V."/>
            <person name="Holt S."/>
            <person name="Cochrane G."/>
            <person name="Meng A."/>
            <person name="Brown T."/>
            <person name="Cohen L."/>
        </authorList>
    </citation>
    <scope>NUCLEOTIDE SEQUENCE</scope>
    <source>
        <strain evidence="4">SM1012Den-03</strain>
    </source>
</reference>
<feature type="region of interest" description="Disordered" evidence="3">
    <location>
        <begin position="180"/>
        <end position="234"/>
    </location>
</feature>
<name>A0A7S2KTE3_9STRA</name>
<evidence type="ECO:0000313" key="4">
    <source>
        <dbReference type="EMBL" id="CAD9586351.1"/>
    </source>
</evidence>
<feature type="region of interest" description="Disordered" evidence="3">
    <location>
        <begin position="681"/>
        <end position="736"/>
    </location>
</feature>
<dbReference type="Pfam" id="PF12796">
    <property type="entry name" value="Ank_2"/>
    <property type="match status" value="1"/>
</dbReference>
<dbReference type="PANTHER" id="PTHR24186">
    <property type="entry name" value="PROTEIN PHOSPHATASE 1 REGULATORY SUBUNIT"/>
    <property type="match status" value="1"/>
</dbReference>